<gene>
    <name evidence="2" type="ORF">G7070_08660</name>
</gene>
<dbReference type="InterPro" id="IPR001387">
    <property type="entry name" value="Cro/C1-type_HTH"/>
</dbReference>
<dbReference type="AlphaFoldDB" id="A0A6G7Y6T4"/>
<keyword evidence="3" id="KW-1185">Reference proteome</keyword>
<sequence length="112" mass="12265">MDGPRPPYPEIGRLINEARIRKHLSIRAAARVAGVPPATLQGWLNGRHLPTPALRGNFETLLQALDLTCAQLVDWTAPPEGRSLVGRTPRDPEPWRFAVDEATLSRLDAAVG</sequence>
<evidence type="ECO:0000259" key="1">
    <source>
        <dbReference type="PROSITE" id="PS50943"/>
    </source>
</evidence>
<accession>A0A6G7Y6T4</accession>
<dbReference type="PROSITE" id="PS50943">
    <property type="entry name" value="HTH_CROC1"/>
    <property type="match status" value="1"/>
</dbReference>
<dbReference type="Pfam" id="PF13560">
    <property type="entry name" value="HTH_31"/>
    <property type="match status" value="1"/>
</dbReference>
<dbReference type="Gene3D" id="1.10.260.40">
    <property type="entry name" value="lambda repressor-like DNA-binding domains"/>
    <property type="match status" value="1"/>
</dbReference>
<dbReference type="InterPro" id="IPR010982">
    <property type="entry name" value="Lambda_DNA-bd_dom_sf"/>
</dbReference>
<dbReference type="RefSeq" id="WP_166233403.1">
    <property type="nucleotide sequence ID" value="NZ_CP049865.1"/>
</dbReference>
<dbReference type="GO" id="GO:0003677">
    <property type="term" value="F:DNA binding"/>
    <property type="evidence" value="ECO:0007669"/>
    <property type="project" value="InterPro"/>
</dbReference>
<name>A0A6G7Y6T4_9ACTN</name>
<dbReference type="SMART" id="SM00530">
    <property type="entry name" value="HTH_XRE"/>
    <property type="match status" value="1"/>
</dbReference>
<organism evidence="2 3">
    <name type="scientific">Propioniciclava coleopterorum</name>
    <dbReference type="NCBI Taxonomy" id="2714937"/>
    <lineage>
        <taxon>Bacteria</taxon>
        <taxon>Bacillati</taxon>
        <taxon>Actinomycetota</taxon>
        <taxon>Actinomycetes</taxon>
        <taxon>Propionibacteriales</taxon>
        <taxon>Propionibacteriaceae</taxon>
        <taxon>Propioniciclava</taxon>
    </lineage>
</organism>
<feature type="domain" description="HTH cro/C1-type" evidence="1">
    <location>
        <begin position="15"/>
        <end position="72"/>
    </location>
</feature>
<dbReference type="SUPFAM" id="SSF47413">
    <property type="entry name" value="lambda repressor-like DNA-binding domains"/>
    <property type="match status" value="1"/>
</dbReference>
<dbReference type="CDD" id="cd00093">
    <property type="entry name" value="HTH_XRE"/>
    <property type="match status" value="1"/>
</dbReference>
<reference evidence="2 3" key="1">
    <citation type="submission" date="2020-03" db="EMBL/GenBank/DDBJ databases">
        <title>Propioniciclava sp. nov., isolated from Hydrophilus acuminatus.</title>
        <authorList>
            <person name="Hyun D.-W."/>
            <person name="Bae J.-W."/>
        </authorList>
    </citation>
    <scope>NUCLEOTIDE SEQUENCE [LARGE SCALE GENOMIC DNA]</scope>
    <source>
        <strain evidence="2 3">HDW11</strain>
    </source>
</reference>
<protein>
    <submittedName>
        <fullName evidence="2">Helix-turn-helix transcriptional regulator</fullName>
    </submittedName>
</protein>
<evidence type="ECO:0000313" key="2">
    <source>
        <dbReference type="EMBL" id="QIK72327.1"/>
    </source>
</evidence>
<dbReference type="KEGG" id="prv:G7070_08660"/>
<dbReference type="EMBL" id="CP049865">
    <property type="protein sequence ID" value="QIK72327.1"/>
    <property type="molecule type" value="Genomic_DNA"/>
</dbReference>
<evidence type="ECO:0000313" key="3">
    <source>
        <dbReference type="Proteomes" id="UP000501058"/>
    </source>
</evidence>
<proteinExistence type="predicted"/>
<dbReference type="Proteomes" id="UP000501058">
    <property type="component" value="Chromosome"/>
</dbReference>